<dbReference type="GO" id="GO:0003724">
    <property type="term" value="F:RNA helicase activity"/>
    <property type="evidence" value="ECO:0007669"/>
    <property type="project" value="UniProtKB-EC"/>
</dbReference>
<dbReference type="InterPro" id="IPR014001">
    <property type="entry name" value="Helicase_ATP-bd"/>
</dbReference>
<dbReference type="GO" id="GO:0008270">
    <property type="term" value="F:zinc ion binding"/>
    <property type="evidence" value="ECO:0007669"/>
    <property type="project" value="UniProtKB-KW"/>
</dbReference>
<keyword evidence="7" id="KW-0862">Zinc</keyword>
<dbReference type="Pfam" id="PF00270">
    <property type="entry name" value="DEAD"/>
    <property type="match status" value="1"/>
</dbReference>
<dbReference type="InterPro" id="IPR011545">
    <property type="entry name" value="DEAD/DEAH_box_helicase_dom"/>
</dbReference>
<dbReference type="GO" id="GO:0005737">
    <property type="term" value="C:cytoplasm"/>
    <property type="evidence" value="ECO:0007669"/>
    <property type="project" value="UniProtKB-ARBA"/>
</dbReference>
<comment type="catalytic activity">
    <reaction evidence="10">
        <text>ATP + H2O = ADP + phosphate + H(+)</text>
        <dbReference type="Rhea" id="RHEA:13065"/>
        <dbReference type="ChEBI" id="CHEBI:15377"/>
        <dbReference type="ChEBI" id="CHEBI:15378"/>
        <dbReference type="ChEBI" id="CHEBI:30616"/>
        <dbReference type="ChEBI" id="CHEBI:43474"/>
        <dbReference type="ChEBI" id="CHEBI:456216"/>
        <dbReference type="EC" id="3.6.4.13"/>
    </reaction>
</comment>
<dbReference type="InterPro" id="IPR001650">
    <property type="entry name" value="Helicase_C-like"/>
</dbReference>
<dbReference type="InterPro" id="IPR014014">
    <property type="entry name" value="RNA_helicase_DEAD_Q_motif"/>
</dbReference>
<protein>
    <recommendedName>
        <fullName evidence="1">RNA helicase</fullName>
        <ecNumber evidence="1">3.6.4.13</ecNumber>
    </recommendedName>
</protein>
<dbReference type="InterPro" id="IPR027417">
    <property type="entry name" value="P-loop_NTPase"/>
</dbReference>
<reference evidence="16 17" key="3">
    <citation type="journal article" date="2016" name="Sci. Rep.">
        <title>Genome-wide diversity and gene expression profiling of Babesia microti isolates identify polymorphic genes that mediate host-pathogen interactions.</title>
        <authorList>
            <person name="Silva J.C."/>
            <person name="Cornillot E."/>
            <person name="McCracken C."/>
            <person name="Usmani-Brown S."/>
            <person name="Dwivedi A."/>
            <person name="Ifeonu O.O."/>
            <person name="Crabtree J."/>
            <person name="Gotia H.T."/>
            <person name="Virji A.Z."/>
            <person name="Reynes C."/>
            <person name="Colinge J."/>
            <person name="Kumar V."/>
            <person name="Lawres L."/>
            <person name="Pazzi J.E."/>
            <person name="Pablo J.V."/>
            <person name="Hung C."/>
            <person name="Brancato J."/>
            <person name="Kumari P."/>
            <person name="Orvis J."/>
            <person name="Tretina K."/>
            <person name="Chibucos M."/>
            <person name="Ott S."/>
            <person name="Sadzewicz L."/>
            <person name="Sengamalay N."/>
            <person name="Shetty A.C."/>
            <person name="Su Q."/>
            <person name="Tallon L."/>
            <person name="Fraser C.M."/>
            <person name="Frutos R."/>
            <person name="Molina D.M."/>
            <person name="Krause P.J."/>
            <person name="Ben Mamoun C."/>
        </authorList>
    </citation>
    <scope>NUCLEOTIDE SEQUENCE [LARGE SCALE GENOMIC DNA]</scope>
    <source>
        <strain evidence="16 17">RI</strain>
    </source>
</reference>
<dbReference type="PROSITE" id="PS51192">
    <property type="entry name" value="HELICASE_ATP_BIND_1"/>
    <property type="match status" value="1"/>
</dbReference>
<evidence type="ECO:0000259" key="14">
    <source>
        <dbReference type="PROSITE" id="PS51194"/>
    </source>
</evidence>
<dbReference type="FunFam" id="3.40.50.300:FF:000657">
    <property type="entry name" value="Probable ATP-dependent RNA helicase DDX41"/>
    <property type="match status" value="1"/>
</dbReference>
<name>A0A0K3ARE3_BABMR</name>
<evidence type="ECO:0000256" key="8">
    <source>
        <dbReference type="ARBA" id="ARBA00022840"/>
    </source>
</evidence>
<keyword evidence="8" id="KW-0067">ATP-binding</keyword>
<evidence type="ECO:0000256" key="5">
    <source>
        <dbReference type="ARBA" id="ARBA00022801"/>
    </source>
</evidence>
<evidence type="ECO:0000313" key="16">
    <source>
        <dbReference type="EMBL" id="CTQ41213.1"/>
    </source>
</evidence>
<evidence type="ECO:0000256" key="11">
    <source>
        <dbReference type="PROSITE-ProRule" id="PRU00552"/>
    </source>
</evidence>
<keyword evidence="3" id="KW-0547">Nucleotide-binding</keyword>
<gene>
    <name evidence="16" type="ORF">BMR1_03g03065</name>
</gene>
<evidence type="ECO:0000256" key="10">
    <source>
        <dbReference type="ARBA" id="ARBA00047984"/>
    </source>
</evidence>
<dbReference type="OMA" id="FKTIWTL"/>
<accession>A0A0K3ARE3</accession>
<keyword evidence="17" id="KW-1185">Reference proteome</keyword>
<evidence type="ECO:0000256" key="1">
    <source>
        <dbReference type="ARBA" id="ARBA00012552"/>
    </source>
</evidence>
<dbReference type="EC" id="3.6.4.13" evidence="1"/>
<feature type="compositionally biased region" description="Polar residues" evidence="12">
    <location>
        <begin position="621"/>
        <end position="632"/>
    </location>
</feature>
<dbReference type="GO" id="GO:0016887">
    <property type="term" value="F:ATP hydrolysis activity"/>
    <property type="evidence" value="ECO:0007669"/>
    <property type="project" value="RHEA"/>
</dbReference>
<keyword evidence="2" id="KW-0479">Metal-binding</keyword>
<reference evidence="16 17" key="2">
    <citation type="journal article" date="2013" name="PLoS ONE">
        <title>Whole genome mapping and re-organization of the nuclear and mitochondrial genomes of Babesia microti isolates.</title>
        <authorList>
            <person name="Cornillot E."/>
            <person name="Dassouli A."/>
            <person name="Garg A."/>
            <person name="Pachikara N."/>
            <person name="Randazzo S."/>
            <person name="Depoix D."/>
            <person name="Carcy B."/>
            <person name="Delbecq S."/>
            <person name="Frutos R."/>
            <person name="Silva J.C."/>
            <person name="Sutton R."/>
            <person name="Krause P.J."/>
            <person name="Mamoun C.B."/>
        </authorList>
    </citation>
    <scope>NUCLEOTIDE SEQUENCE [LARGE SCALE GENOMIC DNA]</scope>
    <source>
        <strain evidence="16 17">RI</strain>
    </source>
</reference>
<dbReference type="AlphaFoldDB" id="A0A0K3ARE3"/>
<dbReference type="SMART" id="SM00490">
    <property type="entry name" value="HELICc"/>
    <property type="match status" value="1"/>
</dbReference>
<feature type="short sequence motif" description="Q motif" evidence="11">
    <location>
        <begin position="190"/>
        <end position="218"/>
    </location>
</feature>
<keyword evidence="9" id="KW-0694">RNA-binding</keyword>
<feature type="region of interest" description="Disordered" evidence="12">
    <location>
        <begin position="615"/>
        <end position="638"/>
    </location>
</feature>
<dbReference type="VEuPathDB" id="PiroplasmaDB:BMR1_03g03065"/>
<keyword evidence="5 16" id="KW-0378">Hydrolase</keyword>
<dbReference type="GeneID" id="24425255"/>
<evidence type="ECO:0000256" key="2">
    <source>
        <dbReference type="ARBA" id="ARBA00022723"/>
    </source>
</evidence>
<evidence type="ECO:0000256" key="7">
    <source>
        <dbReference type="ARBA" id="ARBA00022833"/>
    </source>
</evidence>
<dbReference type="SMART" id="SM00487">
    <property type="entry name" value="DEXDc"/>
    <property type="match status" value="1"/>
</dbReference>
<dbReference type="KEGG" id="bmic:BMR1_03g03065"/>
<dbReference type="GO" id="GO:0003723">
    <property type="term" value="F:RNA binding"/>
    <property type="evidence" value="ECO:0007669"/>
    <property type="project" value="UniProtKB-KW"/>
</dbReference>
<proteinExistence type="predicted"/>
<evidence type="ECO:0000313" key="17">
    <source>
        <dbReference type="Proteomes" id="UP000002899"/>
    </source>
</evidence>
<dbReference type="Proteomes" id="UP000002899">
    <property type="component" value="Chromosome III"/>
</dbReference>
<dbReference type="OrthoDB" id="196131at2759"/>
<sequence length="638" mass="72351">MSNINRLRTLKSLLLEDTFGSPIKSPTENDCNAKNSIDEPQFHRINPQHNLNSYTGAKGRALLKEQLESEIFHQSSQESNEEFNEPVKDQLNTKETLLQTSHKLRQDAKLKNELDIIRDQEEKLLEQVSHSLTSNLQPVAERAKGITHKRLPVLWTLPKKYKKMTLDEIEKVRARNYIDINGTNVPPPIRSFRDMKFPKPILKYLAKKNIKTPTQIQMQAIPAVLQGRDIIAIAYTGSGKSMVFILPMIMVAWEYELRMRILKGEGPFALVLCPSRELASQTCSIVDDITHYIYDYTGLRLKTLCLIGGVNLFDQSDKISRGIHMVIATPGRLIDFLNNKRMALSQCLYICMDEADRLIDLGFEDDIRNVMNHLSGPRQTLLFSATMPKKIQEFAITALFDPVVINIGRAGAANLNVIQDVEWVQQEMRLPMLLKSLQKSSPPVLIFCENKRDVDEIHEYLLLKGVEAVAIHSGLMMRDRQEAIRQFRNGTKDVLVATGVASKGLDFPDIKHVINFDMPREIEDYVHMIGRTGRSNRKGLSTTFIHKGVSQIVLMDLKTLLIEAKQRIPEFLKVLDSKGLNLKSIGGLRGCAFCSGLGHRISDCPKLKSQRNKVSQKNRDLVSSGSRYNSENGYCGDW</sequence>
<dbReference type="SUPFAM" id="SSF52540">
    <property type="entry name" value="P-loop containing nucleoside triphosphate hydrolases"/>
    <property type="match status" value="2"/>
</dbReference>
<dbReference type="PANTHER" id="PTHR47958">
    <property type="entry name" value="ATP-DEPENDENT RNA HELICASE DBP3"/>
    <property type="match status" value="1"/>
</dbReference>
<dbReference type="Gene3D" id="3.40.50.300">
    <property type="entry name" value="P-loop containing nucleotide triphosphate hydrolases"/>
    <property type="match status" value="2"/>
</dbReference>
<dbReference type="PROSITE" id="PS51194">
    <property type="entry name" value="HELICASE_CTER"/>
    <property type="match status" value="1"/>
</dbReference>
<keyword evidence="4" id="KW-0863">Zinc-finger</keyword>
<dbReference type="GO" id="GO:0005524">
    <property type="term" value="F:ATP binding"/>
    <property type="evidence" value="ECO:0007669"/>
    <property type="project" value="UniProtKB-KW"/>
</dbReference>
<reference evidence="16 17" key="1">
    <citation type="journal article" date="2012" name="Nucleic Acids Res.">
        <title>Sequencing of the smallest Apicomplexan genome from the human pathogen Babesia microti.</title>
        <authorList>
            <person name="Cornillot E."/>
            <person name="Hadj-Kaddour K."/>
            <person name="Dassouli A."/>
            <person name="Noel B."/>
            <person name="Ranwez V."/>
            <person name="Vacherie B."/>
            <person name="Augagneur Y."/>
            <person name="Bres V."/>
            <person name="Duclos A."/>
            <person name="Randazzo S."/>
            <person name="Carcy B."/>
            <person name="Debierre-Grockiego F."/>
            <person name="Delbecq S."/>
            <person name="Moubri-Menage K."/>
            <person name="Shams-Eldin H."/>
            <person name="Usmani-Brown S."/>
            <person name="Bringaud F."/>
            <person name="Wincker P."/>
            <person name="Vivares C.P."/>
            <person name="Schwarz R.T."/>
            <person name="Schetters T.P."/>
            <person name="Krause P.J."/>
            <person name="Gorenflot A."/>
            <person name="Berry V."/>
            <person name="Barbe V."/>
            <person name="Ben Mamoun C."/>
        </authorList>
    </citation>
    <scope>NUCLEOTIDE SEQUENCE [LARGE SCALE GENOMIC DNA]</scope>
    <source>
        <strain evidence="16 17">RI</strain>
    </source>
</reference>
<dbReference type="CDD" id="cd18787">
    <property type="entry name" value="SF2_C_DEAD"/>
    <property type="match status" value="1"/>
</dbReference>
<evidence type="ECO:0000256" key="12">
    <source>
        <dbReference type="SAM" id="MobiDB-lite"/>
    </source>
</evidence>
<feature type="domain" description="DEAD-box RNA helicase Q" evidence="15">
    <location>
        <begin position="190"/>
        <end position="218"/>
    </location>
</feature>
<dbReference type="EMBL" id="LN871598">
    <property type="protein sequence ID" value="CTQ41213.1"/>
    <property type="molecule type" value="Genomic_DNA"/>
</dbReference>
<keyword evidence="6 16" id="KW-0347">Helicase</keyword>
<feature type="domain" description="Helicase ATP-binding" evidence="13">
    <location>
        <begin position="221"/>
        <end position="405"/>
    </location>
</feature>
<feature type="domain" description="Helicase C-terminal" evidence="14">
    <location>
        <begin position="416"/>
        <end position="576"/>
    </location>
</feature>
<dbReference type="RefSeq" id="XP_012649224.1">
    <property type="nucleotide sequence ID" value="XM_012793770.1"/>
</dbReference>
<dbReference type="PROSITE" id="PS51195">
    <property type="entry name" value="Q_MOTIF"/>
    <property type="match status" value="1"/>
</dbReference>
<evidence type="ECO:0000259" key="15">
    <source>
        <dbReference type="PROSITE" id="PS51195"/>
    </source>
</evidence>
<evidence type="ECO:0000259" key="13">
    <source>
        <dbReference type="PROSITE" id="PS51192"/>
    </source>
</evidence>
<evidence type="ECO:0000256" key="9">
    <source>
        <dbReference type="ARBA" id="ARBA00022884"/>
    </source>
</evidence>
<evidence type="ECO:0000256" key="4">
    <source>
        <dbReference type="ARBA" id="ARBA00022771"/>
    </source>
</evidence>
<dbReference type="Pfam" id="PF00271">
    <property type="entry name" value="Helicase_C"/>
    <property type="match status" value="1"/>
</dbReference>
<organism evidence="16 17">
    <name type="scientific">Babesia microti (strain RI)</name>
    <dbReference type="NCBI Taxonomy" id="1133968"/>
    <lineage>
        <taxon>Eukaryota</taxon>
        <taxon>Sar</taxon>
        <taxon>Alveolata</taxon>
        <taxon>Apicomplexa</taxon>
        <taxon>Aconoidasida</taxon>
        <taxon>Piroplasmida</taxon>
        <taxon>Babesiidae</taxon>
        <taxon>Babesia</taxon>
    </lineage>
</organism>
<evidence type="ECO:0000256" key="3">
    <source>
        <dbReference type="ARBA" id="ARBA00022741"/>
    </source>
</evidence>
<evidence type="ECO:0000256" key="6">
    <source>
        <dbReference type="ARBA" id="ARBA00022806"/>
    </source>
</evidence>